<dbReference type="PANTHER" id="PTHR43433">
    <property type="entry name" value="HYDROLASE, ALPHA/BETA FOLD FAMILY PROTEIN"/>
    <property type="match status" value="1"/>
</dbReference>
<dbReference type="EMBL" id="FOYT01000005">
    <property type="protein sequence ID" value="SFR70867.1"/>
    <property type="molecule type" value="Genomic_DNA"/>
</dbReference>
<protein>
    <submittedName>
        <fullName evidence="2">Pimeloyl-ACP methyl ester carboxylesterase</fullName>
    </submittedName>
</protein>
<dbReference type="Gene3D" id="3.40.50.1820">
    <property type="entry name" value="alpha/beta hydrolase"/>
    <property type="match status" value="1"/>
</dbReference>
<dbReference type="Pfam" id="PF00561">
    <property type="entry name" value="Abhydrolase_1"/>
    <property type="match status" value="1"/>
</dbReference>
<dbReference type="Proteomes" id="UP000198531">
    <property type="component" value="Unassembled WGS sequence"/>
</dbReference>
<keyword evidence="3" id="KW-1185">Reference proteome</keyword>
<proteinExistence type="predicted"/>
<dbReference type="AlphaFoldDB" id="A0A1I6IVY0"/>
<dbReference type="InterPro" id="IPR000073">
    <property type="entry name" value="AB_hydrolase_1"/>
</dbReference>
<dbReference type="PANTHER" id="PTHR43433:SF5">
    <property type="entry name" value="AB HYDROLASE-1 DOMAIN-CONTAINING PROTEIN"/>
    <property type="match status" value="1"/>
</dbReference>
<feature type="domain" description="AB hydrolase-1" evidence="1">
    <location>
        <begin position="79"/>
        <end position="257"/>
    </location>
</feature>
<dbReference type="OrthoDB" id="7466at2157"/>
<evidence type="ECO:0000313" key="3">
    <source>
        <dbReference type="Proteomes" id="UP000198531"/>
    </source>
</evidence>
<gene>
    <name evidence="2" type="ORF">SAMN04487947_3755</name>
</gene>
<organism evidence="2 3">
    <name type="scientific">Halogeometricum rufum</name>
    <dbReference type="NCBI Taxonomy" id="553469"/>
    <lineage>
        <taxon>Archaea</taxon>
        <taxon>Methanobacteriati</taxon>
        <taxon>Methanobacteriota</taxon>
        <taxon>Stenosarchaea group</taxon>
        <taxon>Halobacteria</taxon>
        <taxon>Halobacteriales</taxon>
        <taxon>Haloferacaceae</taxon>
        <taxon>Halogeometricum</taxon>
    </lineage>
</organism>
<reference evidence="3" key="1">
    <citation type="submission" date="2016-10" db="EMBL/GenBank/DDBJ databases">
        <authorList>
            <person name="Varghese N."/>
            <person name="Submissions S."/>
        </authorList>
    </citation>
    <scope>NUCLEOTIDE SEQUENCE [LARGE SCALE GENOMIC DNA]</scope>
    <source>
        <strain evidence="3">CGMCC 1.7736</strain>
    </source>
</reference>
<dbReference type="PRINTS" id="PR00111">
    <property type="entry name" value="ABHYDROLASE"/>
</dbReference>
<sequence>MTPLTPTVDHGHLERRIPYYRAGDGPRTLVVLPGLSDAFAGRPNRATAEYLARVTYAGLTDEFTVWTVGRPKRLDAETTTRELAGSAATALDELDGGHVVGHSMGGLLAQHLAADYPDLVDRLVLASSAAHVGDAGRAILEDWQTWARTDAWGNLYAASARESHTGWRRRAYPPLLRAAGSLLSPPYPGDVETSIRACLDHDASDRLPDLTTPTLVVGGDEDRLFPPALLRETKAMLPDATLAVLSNTGHAAVSERPKTVNRLLSRFLRGESL</sequence>
<evidence type="ECO:0000313" key="2">
    <source>
        <dbReference type="EMBL" id="SFR70867.1"/>
    </source>
</evidence>
<accession>A0A1I6IVY0</accession>
<evidence type="ECO:0000259" key="1">
    <source>
        <dbReference type="Pfam" id="PF00561"/>
    </source>
</evidence>
<name>A0A1I6IVY0_9EURY</name>
<dbReference type="InterPro" id="IPR029058">
    <property type="entry name" value="AB_hydrolase_fold"/>
</dbReference>
<dbReference type="STRING" id="553469.SAMN04487947_3755"/>
<dbReference type="RefSeq" id="WP_089810521.1">
    <property type="nucleotide sequence ID" value="NZ_FOYT01000005.1"/>
</dbReference>
<dbReference type="SUPFAM" id="SSF53474">
    <property type="entry name" value="alpha/beta-Hydrolases"/>
    <property type="match status" value="1"/>
</dbReference>
<dbReference type="InterPro" id="IPR050471">
    <property type="entry name" value="AB_hydrolase"/>
</dbReference>